<evidence type="ECO:0000313" key="3">
    <source>
        <dbReference type="Proteomes" id="UP000466345"/>
    </source>
</evidence>
<evidence type="ECO:0000256" key="1">
    <source>
        <dbReference type="SAM" id="SignalP"/>
    </source>
</evidence>
<dbReference type="AlphaFoldDB" id="A0A7K0CEP0"/>
<proteinExistence type="predicted"/>
<evidence type="ECO:0008006" key="4">
    <source>
        <dbReference type="Google" id="ProtNLM"/>
    </source>
</evidence>
<organism evidence="2 3">
    <name type="scientific">Streptomyces smaragdinus</name>
    <dbReference type="NCBI Taxonomy" id="2585196"/>
    <lineage>
        <taxon>Bacteria</taxon>
        <taxon>Bacillati</taxon>
        <taxon>Actinomycetota</taxon>
        <taxon>Actinomycetes</taxon>
        <taxon>Kitasatosporales</taxon>
        <taxon>Streptomycetaceae</taxon>
        <taxon>Streptomyces</taxon>
    </lineage>
</organism>
<dbReference type="EMBL" id="WEGJ01000003">
    <property type="protein sequence ID" value="MQY11234.1"/>
    <property type="molecule type" value="Genomic_DNA"/>
</dbReference>
<sequence length="156" mass="16128">MLRSALRAGALTAAALGLCTAAALPAAAAQSDGFTGLKQSTSVSASAGPISIQAATWDIYYNGSYRGYVQWQQDPSGSIPGDSLRVCDDIADGYGVEADLIVGGVINRTATSQGHSSPYCSPWKSGNLTEGNSYTIDTWVMSNNVYSYIGSVSVTA</sequence>
<gene>
    <name evidence="2" type="ORF">SRB5_13490</name>
</gene>
<protein>
    <recommendedName>
        <fullName evidence="4">Secreted protein</fullName>
    </recommendedName>
</protein>
<reference evidence="2 3" key="1">
    <citation type="submission" date="2019-10" db="EMBL/GenBank/DDBJ databases">
        <title>Streptomyces smaragdinus sp. nov. and Streptomyces fabii sp. nov., isolated from the gut of fungus growing-termite Macrotermes natalensis.</title>
        <authorList>
            <person name="Schwitalla J."/>
            <person name="Benndorf R."/>
            <person name="Martin K."/>
            <person name="De Beer W."/>
            <person name="Kaster A.-K."/>
            <person name="Vollmers J."/>
            <person name="Poulsen M."/>
            <person name="Beemelmanns C."/>
        </authorList>
    </citation>
    <scope>NUCLEOTIDE SEQUENCE [LARGE SCALE GENOMIC DNA]</scope>
    <source>
        <strain evidence="2 3">RB5</strain>
    </source>
</reference>
<keyword evidence="1" id="KW-0732">Signal</keyword>
<evidence type="ECO:0000313" key="2">
    <source>
        <dbReference type="EMBL" id="MQY11234.1"/>
    </source>
</evidence>
<dbReference type="OrthoDB" id="4228301at2"/>
<feature type="signal peptide" evidence="1">
    <location>
        <begin position="1"/>
        <end position="28"/>
    </location>
</feature>
<dbReference type="Proteomes" id="UP000466345">
    <property type="component" value="Unassembled WGS sequence"/>
</dbReference>
<comment type="caution">
    <text evidence="2">The sequence shown here is derived from an EMBL/GenBank/DDBJ whole genome shotgun (WGS) entry which is preliminary data.</text>
</comment>
<dbReference type="RefSeq" id="WP_153450530.1">
    <property type="nucleotide sequence ID" value="NZ_WEGJ01000003.1"/>
</dbReference>
<feature type="chain" id="PRO_5029499089" description="Secreted protein" evidence="1">
    <location>
        <begin position="29"/>
        <end position="156"/>
    </location>
</feature>
<name>A0A7K0CEP0_9ACTN</name>
<accession>A0A7K0CEP0</accession>
<keyword evidence="3" id="KW-1185">Reference proteome</keyword>